<reference evidence="2" key="1">
    <citation type="submission" date="2015-12" db="EMBL/GenBank/DDBJ databases">
        <title>De novo transcriptome assembly of four potential Pierce s Disease insect vectors from Arizona vineyards.</title>
        <authorList>
            <person name="Tassone E.E."/>
        </authorList>
    </citation>
    <scope>NUCLEOTIDE SEQUENCE</scope>
</reference>
<evidence type="ECO:0000259" key="1">
    <source>
        <dbReference type="Pfam" id="PF09820"/>
    </source>
</evidence>
<sequence>FGSADFSTVINCSFFIDKSLFIEEVINGGKVILTAPSGFGKSTNLNMLKRFFEIPVNERGVIQILSRTFNYNLFKKNNLLITHNQLFFNKHFGKYPVIYIDYTDLCEIQNFDDFLKKFVIKMKYIYSYYKYLLYSDVLWSGVYGEKDLFVKFVYDNSTLEEYDLRIGFDFLIELLYKHFNQSVIVLIDEYDTFINFLTKQTFVEENMLDFFLRLNQCFFRSDYVSHAIIMTDVVVDEGSPVHPLDYKKVCVFKSNVYWRHFGITEDELLSLLPKCINVVSVENFKSYFEKDVLKLKRIFERYRLLEYFRGYFEVFTVYRFTPLIKFITNELH</sequence>
<protein>
    <recommendedName>
        <fullName evidence="1">AAA-ATPase-like domain-containing protein</fullName>
    </recommendedName>
</protein>
<dbReference type="SUPFAM" id="SSF52540">
    <property type="entry name" value="P-loop containing nucleoside triphosphate hydrolases"/>
    <property type="match status" value="1"/>
</dbReference>
<feature type="non-terminal residue" evidence="2">
    <location>
        <position position="1"/>
    </location>
</feature>
<dbReference type="PANTHER" id="PTHR34825:SF1">
    <property type="entry name" value="AAA-ATPASE-LIKE DOMAIN-CONTAINING PROTEIN"/>
    <property type="match status" value="1"/>
</dbReference>
<dbReference type="AlphaFoldDB" id="A0A1B6DPQ2"/>
<evidence type="ECO:0000313" key="2">
    <source>
        <dbReference type="EMBL" id="JAS27652.1"/>
    </source>
</evidence>
<dbReference type="InterPro" id="IPR027417">
    <property type="entry name" value="P-loop_NTPase"/>
</dbReference>
<dbReference type="PANTHER" id="PTHR34825">
    <property type="entry name" value="CONSERVED PROTEIN, WITH A WEAK D-GALACTARATE DEHYDRATASE/ALTRONATE HYDROLASE DOMAIN"/>
    <property type="match status" value="1"/>
</dbReference>
<name>A0A1B6DPQ2_9HEMI</name>
<organism evidence="2">
    <name type="scientific">Clastoptera arizonana</name>
    <name type="common">Arizona spittle bug</name>
    <dbReference type="NCBI Taxonomy" id="38151"/>
    <lineage>
        <taxon>Eukaryota</taxon>
        <taxon>Metazoa</taxon>
        <taxon>Ecdysozoa</taxon>
        <taxon>Arthropoda</taxon>
        <taxon>Hexapoda</taxon>
        <taxon>Insecta</taxon>
        <taxon>Pterygota</taxon>
        <taxon>Neoptera</taxon>
        <taxon>Paraneoptera</taxon>
        <taxon>Hemiptera</taxon>
        <taxon>Auchenorrhyncha</taxon>
        <taxon>Cercopoidea</taxon>
        <taxon>Clastopteridae</taxon>
        <taxon>Clastoptera</taxon>
    </lineage>
</organism>
<dbReference type="Pfam" id="PF09820">
    <property type="entry name" value="AAA-ATPase_like"/>
    <property type="match status" value="1"/>
</dbReference>
<accession>A0A1B6DPQ2</accession>
<feature type="domain" description="AAA-ATPase-like" evidence="1">
    <location>
        <begin position="2"/>
        <end position="220"/>
    </location>
</feature>
<proteinExistence type="predicted"/>
<dbReference type="InterPro" id="IPR018631">
    <property type="entry name" value="AAA-ATPase-like_dom"/>
</dbReference>
<dbReference type="EMBL" id="GEDC01009646">
    <property type="protein sequence ID" value="JAS27652.1"/>
    <property type="molecule type" value="Transcribed_RNA"/>
</dbReference>
<gene>
    <name evidence="2" type="ORF">g.155</name>
</gene>